<dbReference type="EMBL" id="GL377567">
    <property type="protein sequence ID" value="EFJ36522.1"/>
    <property type="molecule type" value="Genomic_DNA"/>
</dbReference>
<dbReference type="InterPro" id="IPR000719">
    <property type="entry name" value="Prot_kinase_dom"/>
</dbReference>
<dbReference type="GO" id="GO:0005524">
    <property type="term" value="F:ATP binding"/>
    <property type="evidence" value="ECO:0007669"/>
    <property type="project" value="UniProtKB-KW"/>
</dbReference>
<reference evidence="7 8" key="1">
    <citation type="journal article" date="2011" name="Science">
        <title>The Selaginella genome identifies genetic changes associated with the evolution of vascular plants.</title>
        <authorList>
            <person name="Banks J.A."/>
            <person name="Nishiyama T."/>
            <person name="Hasebe M."/>
            <person name="Bowman J.L."/>
            <person name="Gribskov M."/>
            <person name="dePamphilis C."/>
            <person name="Albert V.A."/>
            <person name="Aono N."/>
            <person name="Aoyama T."/>
            <person name="Ambrose B.A."/>
            <person name="Ashton N.W."/>
            <person name="Axtell M.J."/>
            <person name="Barker E."/>
            <person name="Barker M.S."/>
            <person name="Bennetzen J.L."/>
            <person name="Bonawitz N.D."/>
            <person name="Chapple C."/>
            <person name="Cheng C."/>
            <person name="Correa L.G."/>
            <person name="Dacre M."/>
            <person name="DeBarry J."/>
            <person name="Dreyer I."/>
            <person name="Elias M."/>
            <person name="Engstrom E.M."/>
            <person name="Estelle M."/>
            <person name="Feng L."/>
            <person name="Finet C."/>
            <person name="Floyd S.K."/>
            <person name="Frommer W.B."/>
            <person name="Fujita T."/>
            <person name="Gramzow L."/>
            <person name="Gutensohn M."/>
            <person name="Harholt J."/>
            <person name="Hattori M."/>
            <person name="Heyl A."/>
            <person name="Hirai T."/>
            <person name="Hiwatashi Y."/>
            <person name="Ishikawa M."/>
            <person name="Iwata M."/>
            <person name="Karol K.G."/>
            <person name="Koehler B."/>
            <person name="Kolukisaoglu U."/>
            <person name="Kubo M."/>
            <person name="Kurata T."/>
            <person name="Lalonde S."/>
            <person name="Li K."/>
            <person name="Li Y."/>
            <person name="Litt A."/>
            <person name="Lyons E."/>
            <person name="Manning G."/>
            <person name="Maruyama T."/>
            <person name="Michael T.P."/>
            <person name="Mikami K."/>
            <person name="Miyazaki S."/>
            <person name="Morinaga S."/>
            <person name="Murata T."/>
            <person name="Mueller-Roeber B."/>
            <person name="Nelson D.R."/>
            <person name="Obara M."/>
            <person name="Oguri Y."/>
            <person name="Olmstead R.G."/>
            <person name="Onodera N."/>
            <person name="Petersen B.L."/>
            <person name="Pils B."/>
            <person name="Prigge M."/>
            <person name="Rensing S.A."/>
            <person name="Riano-Pachon D.M."/>
            <person name="Roberts A.W."/>
            <person name="Sato Y."/>
            <person name="Scheller H.V."/>
            <person name="Schulz B."/>
            <person name="Schulz C."/>
            <person name="Shakirov E.V."/>
            <person name="Shibagaki N."/>
            <person name="Shinohara N."/>
            <person name="Shippen D.E."/>
            <person name="Soerensen I."/>
            <person name="Sotooka R."/>
            <person name="Sugimoto N."/>
            <person name="Sugita M."/>
            <person name="Sumikawa N."/>
            <person name="Tanurdzic M."/>
            <person name="Theissen G."/>
            <person name="Ulvskov P."/>
            <person name="Wakazuki S."/>
            <person name="Weng J.K."/>
            <person name="Willats W.W."/>
            <person name="Wipf D."/>
            <person name="Wolf P.G."/>
            <person name="Yang L."/>
            <person name="Zimmer A.D."/>
            <person name="Zhu Q."/>
            <person name="Mitros T."/>
            <person name="Hellsten U."/>
            <person name="Loque D."/>
            <person name="Otillar R."/>
            <person name="Salamov A."/>
            <person name="Schmutz J."/>
            <person name="Shapiro H."/>
            <person name="Lindquist E."/>
            <person name="Lucas S."/>
            <person name="Rokhsar D."/>
            <person name="Grigoriev I.V."/>
        </authorList>
    </citation>
    <scope>NUCLEOTIDE SEQUENCE [LARGE SCALE GENOMIC DNA]</scope>
</reference>
<feature type="non-terminal residue" evidence="7">
    <location>
        <position position="1"/>
    </location>
</feature>
<dbReference type="STRING" id="88036.D8QVV4"/>
<protein>
    <recommendedName>
        <fullName evidence="6">Protein kinase domain-containing protein</fullName>
    </recommendedName>
</protein>
<dbReference type="AlphaFoldDB" id="D8QVV4"/>
<evidence type="ECO:0000256" key="3">
    <source>
        <dbReference type="ARBA" id="ARBA00022777"/>
    </source>
</evidence>
<dbReference type="Pfam" id="PF00069">
    <property type="entry name" value="Pkinase"/>
    <property type="match status" value="1"/>
</dbReference>
<evidence type="ECO:0000259" key="6">
    <source>
        <dbReference type="PROSITE" id="PS50011"/>
    </source>
</evidence>
<evidence type="ECO:0000256" key="1">
    <source>
        <dbReference type="ARBA" id="ARBA00022679"/>
    </source>
</evidence>
<dbReference type="InParanoid" id="D8QVV4"/>
<name>D8QVV4_SELML</name>
<proteinExistence type="inferred from homology"/>
<dbReference type="GO" id="GO:0004672">
    <property type="term" value="F:protein kinase activity"/>
    <property type="evidence" value="ECO:0000318"/>
    <property type="project" value="GO_Central"/>
</dbReference>
<dbReference type="PROSITE" id="PS00108">
    <property type="entry name" value="PROTEIN_KINASE_ST"/>
    <property type="match status" value="1"/>
</dbReference>
<evidence type="ECO:0000256" key="4">
    <source>
        <dbReference type="ARBA" id="ARBA00022840"/>
    </source>
</evidence>
<dbReference type="PANTHER" id="PTHR11042:SF189">
    <property type="entry name" value="PROTEIN KINASE DOMAIN-CONTAINING PROTEIN"/>
    <property type="match status" value="1"/>
</dbReference>
<keyword evidence="2" id="KW-0547">Nucleotide-binding</keyword>
<dbReference type="eggNOG" id="KOG0601">
    <property type="taxonomic scope" value="Eukaryota"/>
</dbReference>
<keyword evidence="4" id="KW-0067">ATP-binding</keyword>
<keyword evidence="8" id="KW-1185">Reference proteome</keyword>
<sequence length="238" mass="27145">VYEARDRRHGVLCAVKISKQPFFAREDRERFLREIQSVACLPEHPNVVKYYRGWQQDAHFHIQMELCDGGSLRNYLDALSQPLDENKVWCFIRQVASGLDHIHSHGVLHLDIKPENILICGDSTLKICDFGLAVQKQSLWDWEEGDGAYVAPELLMDQEPGAEADMFSFGVMVYEWATGEPLPRPNPEVEVQIASFPGRTAALTDLVRALLRLEPSRRPTAGEVLQWQSHKKGERLLI</sequence>
<dbReference type="InterPro" id="IPR008271">
    <property type="entry name" value="Ser/Thr_kinase_AS"/>
</dbReference>
<evidence type="ECO:0000256" key="2">
    <source>
        <dbReference type="ARBA" id="ARBA00022741"/>
    </source>
</evidence>
<evidence type="ECO:0000313" key="8">
    <source>
        <dbReference type="Proteomes" id="UP000001514"/>
    </source>
</evidence>
<dbReference type="Gramene" id="EFJ36522">
    <property type="protein sequence ID" value="EFJ36522"/>
    <property type="gene ID" value="SELMODRAFT_79271"/>
</dbReference>
<evidence type="ECO:0000313" key="7">
    <source>
        <dbReference type="EMBL" id="EFJ36522.1"/>
    </source>
</evidence>
<keyword evidence="1" id="KW-0808">Transferase</keyword>
<dbReference type="PANTHER" id="PTHR11042">
    <property type="entry name" value="EUKARYOTIC TRANSLATION INITIATION FACTOR 2-ALPHA KINASE EIF2-ALPHA KINASE -RELATED"/>
    <property type="match status" value="1"/>
</dbReference>
<dbReference type="InterPro" id="IPR050339">
    <property type="entry name" value="CC_SR_Kinase"/>
</dbReference>
<organism evidence="8">
    <name type="scientific">Selaginella moellendorffii</name>
    <name type="common">Spikemoss</name>
    <dbReference type="NCBI Taxonomy" id="88036"/>
    <lineage>
        <taxon>Eukaryota</taxon>
        <taxon>Viridiplantae</taxon>
        <taxon>Streptophyta</taxon>
        <taxon>Embryophyta</taxon>
        <taxon>Tracheophyta</taxon>
        <taxon>Lycopodiopsida</taxon>
        <taxon>Selaginellales</taxon>
        <taxon>Selaginellaceae</taxon>
        <taxon>Selaginella</taxon>
    </lineage>
</organism>
<dbReference type="OMA" id="EWATGEN"/>
<dbReference type="GO" id="GO:0005737">
    <property type="term" value="C:cytoplasm"/>
    <property type="evidence" value="ECO:0000318"/>
    <property type="project" value="GO_Central"/>
</dbReference>
<gene>
    <name evidence="7" type="ORF">SELMODRAFT_79271</name>
</gene>
<dbReference type="PROSITE" id="PS50011">
    <property type="entry name" value="PROTEIN_KINASE_DOM"/>
    <property type="match status" value="1"/>
</dbReference>
<dbReference type="KEGG" id="smo:SELMODRAFT_79271"/>
<dbReference type="Proteomes" id="UP000001514">
    <property type="component" value="Unassembled WGS sequence"/>
</dbReference>
<dbReference type="Gene3D" id="1.10.510.10">
    <property type="entry name" value="Transferase(Phosphotransferase) domain 1"/>
    <property type="match status" value="1"/>
</dbReference>
<dbReference type="SUPFAM" id="SSF56112">
    <property type="entry name" value="Protein kinase-like (PK-like)"/>
    <property type="match status" value="1"/>
</dbReference>
<accession>D8QVV4</accession>
<dbReference type="SMART" id="SM00220">
    <property type="entry name" value="S_TKc"/>
    <property type="match status" value="1"/>
</dbReference>
<comment type="similarity">
    <text evidence="5">Belongs to the protein kinase superfamily. Ser/Thr protein kinase family. GCN2 subfamily.</text>
</comment>
<dbReference type="GO" id="GO:0005634">
    <property type="term" value="C:nucleus"/>
    <property type="evidence" value="ECO:0000318"/>
    <property type="project" value="GO_Central"/>
</dbReference>
<dbReference type="Gene3D" id="3.30.200.20">
    <property type="entry name" value="Phosphorylase Kinase, domain 1"/>
    <property type="match status" value="1"/>
</dbReference>
<feature type="domain" description="Protein kinase" evidence="6">
    <location>
        <begin position="1"/>
        <end position="237"/>
    </location>
</feature>
<dbReference type="HOGENOM" id="CLU_000288_25_2_1"/>
<dbReference type="InterPro" id="IPR011009">
    <property type="entry name" value="Kinase-like_dom_sf"/>
</dbReference>
<evidence type="ECO:0000256" key="5">
    <source>
        <dbReference type="ARBA" id="ARBA00037982"/>
    </source>
</evidence>
<keyword evidence="3" id="KW-0418">Kinase</keyword>